<proteinExistence type="predicted"/>
<dbReference type="AlphaFoldDB" id="A0A0L6ULA5"/>
<evidence type="ECO:0000313" key="1">
    <source>
        <dbReference type="EMBL" id="KNZ49047.1"/>
    </source>
</evidence>
<organism evidence="1 2">
    <name type="scientific">Puccinia sorghi</name>
    <dbReference type="NCBI Taxonomy" id="27349"/>
    <lineage>
        <taxon>Eukaryota</taxon>
        <taxon>Fungi</taxon>
        <taxon>Dikarya</taxon>
        <taxon>Basidiomycota</taxon>
        <taxon>Pucciniomycotina</taxon>
        <taxon>Pucciniomycetes</taxon>
        <taxon>Pucciniales</taxon>
        <taxon>Pucciniaceae</taxon>
        <taxon>Puccinia</taxon>
    </lineage>
</organism>
<evidence type="ECO:0000313" key="2">
    <source>
        <dbReference type="Proteomes" id="UP000037035"/>
    </source>
</evidence>
<reference evidence="1 2" key="1">
    <citation type="submission" date="2015-08" db="EMBL/GenBank/DDBJ databases">
        <title>Next Generation Sequencing and Analysis of the Genome of Puccinia sorghi L Schw, the Causal Agent of Maize Common Rust.</title>
        <authorList>
            <person name="Rochi L."/>
            <person name="Burguener G."/>
            <person name="Darino M."/>
            <person name="Turjanski A."/>
            <person name="Kreff E."/>
            <person name="Dieguez M.J."/>
            <person name="Sacco F."/>
        </authorList>
    </citation>
    <scope>NUCLEOTIDE SEQUENCE [LARGE SCALE GENOMIC DNA]</scope>
    <source>
        <strain evidence="1 2">RO10H11247</strain>
    </source>
</reference>
<accession>A0A0L6ULA5</accession>
<dbReference type="VEuPathDB" id="FungiDB:VP01_523g2"/>
<comment type="caution">
    <text evidence="1">The sequence shown here is derived from an EMBL/GenBank/DDBJ whole genome shotgun (WGS) entry which is preliminary data.</text>
</comment>
<sequence>MLKKVCKIQQSEATEAFKSLSRVDQDHMPTQMKVCAIILDDSMYPRLFAYTQKTITGANHCKDLPCPTDTPIF</sequence>
<keyword evidence="2" id="KW-1185">Reference proteome</keyword>
<dbReference type="Proteomes" id="UP000037035">
    <property type="component" value="Unassembled WGS sequence"/>
</dbReference>
<name>A0A0L6ULA5_9BASI</name>
<dbReference type="EMBL" id="LAVV01010431">
    <property type="protein sequence ID" value="KNZ49047.1"/>
    <property type="molecule type" value="Genomic_DNA"/>
</dbReference>
<protein>
    <submittedName>
        <fullName evidence="1">Uncharacterized protein</fullName>
    </submittedName>
</protein>
<gene>
    <name evidence="1" type="ORF">VP01_523g2</name>
</gene>